<dbReference type="RefSeq" id="WP_177219696.1">
    <property type="nucleotide sequence ID" value="NZ_FPBZ01000003.1"/>
</dbReference>
<protein>
    <submittedName>
        <fullName evidence="1">Uncharacterized protein</fullName>
    </submittedName>
</protein>
<name>A0A1I7G5M2_9PROT</name>
<dbReference type="Proteomes" id="UP000182649">
    <property type="component" value="Unassembled WGS sequence"/>
</dbReference>
<accession>A0A1I7G5M2</accession>
<dbReference type="EMBL" id="FPBZ01000003">
    <property type="protein sequence ID" value="SFU43536.1"/>
    <property type="molecule type" value="Genomic_DNA"/>
</dbReference>
<proteinExistence type="predicted"/>
<dbReference type="AlphaFoldDB" id="A0A1I7G5M2"/>
<organism evidence="1 2">
    <name type="scientific">Nitrosospira multiformis</name>
    <dbReference type="NCBI Taxonomy" id="1231"/>
    <lineage>
        <taxon>Bacteria</taxon>
        <taxon>Pseudomonadati</taxon>
        <taxon>Pseudomonadota</taxon>
        <taxon>Betaproteobacteria</taxon>
        <taxon>Nitrosomonadales</taxon>
        <taxon>Nitrosomonadaceae</taxon>
        <taxon>Nitrosospira</taxon>
    </lineage>
</organism>
<evidence type="ECO:0000313" key="2">
    <source>
        <dbReference type="Proteomes" id="UP000182649"/>
    </source>
</evidence>
<reference evidence="2" key="1">
    <citation type="submission" date="2016-10" db="EMBL/GenBank/DDBJ databases">
        <authorList>
            <person name="Varghese N."/>
            <person name="Submissions S."/>
        </authorList>
    </citation>
    <scope>NUCLEOTIDE SEQUENCE [LARGE SCALE GENOMIC DNA]</scope>
    <source>
        <strain evidence="2">Nl14</strain>
    </source>
</reference>
<gene>
    <name evidence="1" type="ORF">SAMN05216417_103187</name>
</gene>
<evidence type="ECO:0000313" key="1">
    <source>
        <dbReference type="EMBL" id="SFU43536.1"/>
    </source>
</evidence>
<sequence length="51" mass="5448">MPPVFATAMMVGFIEQPIEALDLYPTAEQCTADMTIACSSAIQDRAGVRGE</sequence>